<organism evidence="1 2">
    <name type="scientific">Araneus ventricosus</name>
    <name type="common">Orbweaver spider</name>
    <name type="synonym">Epeira ventricosa</name>
    <dbReference type="NCBI Taxonomy" id="182803"/>
    <lineage>
        <taxon>Eukaryota</taxon>
        <taxon>Metazoa</taxon>
        <taxon>Ecdysozoa</taxon>
        <taxon>Arthropoda</taxon>
        <taxon>Chelicerata</taxon>
        <taxon>Arachnida</taxon>
        <taxon>Araneae</taxon>
        <taxon>Araneomorphae</taxon>
        <taxon>Entelegynae</taxon>
        <taxon>Araneoidea</taxon>
        <taxon>Araneidae</taxon>
        <taxon>Araneus</taxon>
    </lineage>
</organism>
<keyword evidence="2" id="KW-1185">Reference proteome</keyword>
<proteinExistence type="predicted"/>
<sequence length="173" mass="20030">MERIQNTTVISRKNIYKRIGLFSVTKSARHFDYFLQCTLDNIVAWTERRSDAITTTEPDGWKWDRCMDMALRSNPAFGTLRSFFAVWMVARKIRDQPTPLYTVDELVVTVSGHVSDILENAGIARMFLVANDLSDRILAYHVFSLNLKQRNRLETNEMTVVAKILVHRDESTD</sequence>
<evidence type="ECO:0000313" key="1">
    <source>
        <dbReference type="EMBL" id="GBN07435.1"/>
    </source>
</evidence>
<evidence type="ECO:0000313" key="2">
    <source>
        <dbReference type="Proteomes" id="UP000499080"/>
    </source>
</evidence>
<dbReference type="AlphaFoldDB" id="A0A4Y2KYR8"/>
<reference evidence="1 2" key="1">
    <citation type="journal article" date="2019" name="Sci. Rep.">
        <title>Orb-weaving spider Araneus ventricosus genome elucidates the spidroin gene catalogue.</title>
        <authorList>
            <person name="Kono N."/>
            <person name="Nakamura H."/>
            <person name="Ohtoshi R."/>
            <person name="Moran D.A.P."/>
            <person name="Shinohara A."/>
            <person name="Yoshida Y."/>
            <person name="Fujiwara M."/>
            <person name="Mori M."/>
            <person name="Tomita M."/>
            <person name="Arakawa K."/>
        </authorList>
    </citation>
    <scope>NUCLEOTIDE SEQUENCE [LARGE SCALE GENOMIC DNA]</scope>
</reference>
<dbReference type="EMBL" id="BGPR01005159">
    <property type="protein sequence ID" value="GBN07435.1"/>
    <property type="molecule type" value="Genomic_DNA"/>
</dbReference>
<comment type="caution">
    <text evidence="1">The sequence shown here is derived from an EMBL/GenBank/DDBJ whole genome shotgun (WGS) entry which is preliminary data.</text>
</comment>
<name>A0A4Y2KYR8_ARAVE</name>
<dbReference type="Proteomes" id="UP000499080">
    <property type="component" value="Unassembled WGS sequence"/>
</dbReference>
<accession>A0A4Y2KYR8</accession>
<protein>
    <submittedName>
        <fullName evidence="1">Uncharacterized protein</fullName>
    </submittedName>
</protein>
<gene>
    <name evidence="1" type="ORF">AVEN_68706_1</name>
</gene>